<feature type="signal peptide" evidence="1">
    <location>
        <begin position="1"/>
        <end position="16"/>
    </location>
</feature>
<dbReference type="RefSeq" id="XP_066708131.1">
    <property type="nucleotide sequence ID" value="XM_066866455.1"/>
</dbReference>
<dbReference type="InterPro" id="IPR021986">
    <property type="entry name" value="Spherulin4"/>
</dbReference>
<dbReference type="Pfam" id="PF12138">
    <property type="entry name" value="Spherulin4"/>
    <property type="match status" value="1"/>
</dbReference>
<dbReference type="Proteomes" id="UP001480595">
    <property type="component" value="Unassembled WGS sequence"/>
</dbReference>
<sequence>MKLALSFLALAAMAWARTELMVPLHAYPGGTTMSVQWAAVVDAAHSHPDMHFYVVINPNSGPKNTSGPGAGDISNCSPTGVDYIPHGCDKDWSTNVGRLNQVSNIQTLGYVYARYGHTDRRSVEKIEEDIKEWADWDLEAGWGSSQPSNISIHGIWFDETGVDKGNETEFRQLTDYARQVFNAKTDRGQFDIVMNPGSNPAADYEQALFDMADAVVTRETCWTTTVGDECPTPYTAYNWTGITCGDGAPFSQALNSKAVVVVHEFHDPPEATNATLLEQIRGTVRQGFHSAYFTSGSYANTTIEPASIGNVAEFFSLANNETSVPMPNPCTANMRVVGRLAHHQGLS</sequence>
<reference evidence="2 3" key="1">
    <citation type="submission" date="2023-01" db="EMBL/GenBank/DDBJ databases">
        <title>Analysis of 21 Apiospora genomes using comparative genomics revels a genus with tremendous synthesis potential of carbohydrate active enzymes and secondary metabolites.</title>
        <authorList>
            <person name="Sorensen T."/>
        </authorList>
    </citation>
    <scope>NUCLEOTIDE SEQUENCE [LARGE SCALE GENOMIC DNA]</scope>
    <source>
        <strain evidence="2 3">CBS 135458</strain>
    </source>
</reference>
<organism evidence="2 3">
    <name type="scientific">Apiospora phragmitis</name>
    <dbReference type="NCBI Taxonomy" id="2905665"/>
    <lineage>
        <taxon>Eukaryota</taxon>
        <taxon>Fungi</taxon>
        <taxon>Dikarya</taxon>
        <taxon>Ascomycota</taxon>
        <taxon>Pezizomycotina</taxon>
        <taxon>Sordariomycetes</taxon>
        <taxon>Xylariomycetidae</taxon>
        <taxon>Amphisphaeriales</taxon>
        <taxon>Apiosporaceae</taxon>
        <taxon>Apiospora</taxon>
    </lineage>
</organism>
<proteinExistence type="predicted"/>
<comment type="caution">
    <text evidence="2">The sequence shown here is derived from an EMBL/GenBank/DDBJ whole genome shotgun (WGS) entry which is preliminary data.</text>
</comment>
<dbReference type="GeneID" id="92099518"/>
<evidence type="ECO:0000313" key="2">
    <source>
        <dbReference type="EMBL" id="KAK8038279.1"/>
    </source>
</evidence>
<evidence type="ECO:0000256" key="1">
    <source>
        <dbReference type="SAM" id="SignalP"/>
    </source>
</evidence>
<keyword evidence="3" id="KW-1185">Reference proteome</keyword>
<keyword evidence="1" id="KW-0732">Signal</keyword>
<gene>
    <name evidence="2" type="ORF">PG994_015046</name>
</gene>
<name>A0ABR1SVD2_9PEZI</name>
<dbReference type="EMBL" id="JAQQWL010000016">
    <property type="protein sequence ID" value="KAK8038279.1"/>
    <property type="molecule type" value="Genomic_DNA"/>
</dbReference>
<accession>A0ABR1SVD2</accession>
<dbReference type="PANTHER" id="PTHR35040:SF9">
    <property type="entry name" value="4-LIKE CELL SURFACE PROTEIN, PUTATIVE (AFU_ORTHOLOGUE AFUA_4G14080)-RELATED"/>
    <property type="match status" value="1"/>
</dbReference>
<evidence type="ECO:0000313" key="3">
    <source>
        <dbReference type="Proteomes" id="UP001480595"/>
    </source>
</evidence>
<feature type="chain" id="PRO_5047167863" evidence="1">
    <location>
        <begin position="17"/>
        <end position="347"/>
    </location>
</feature>
<protein>
    <submittedName>
        <fullName evidence="2">Spherulation-specific family 4</fullName>
    </submittedName>
</protein>
<dbReference type="PANTHER" id="PTHR35040">
    <property type="match status" value="1"/>
</dbReference>